<reference evidence="1 2" key="1">
    <citation type="journal article" date="2022" name="Int. J. Syst. Evol. Microbiol.">
        <title>Miniphocaeibacter halophilus sp. nov., an ammonium-tolerant acetate-producing bacterium isolated from a biogas system.</title>
        <authorList>
            <person name="Schnurer A."/>
            <person name="Singh A."/>
            <person name="Bi S."/>
            <person name="Qiao W."/>
            <person name="Westerholm M."/>
        </authorList>
    </citation>
    <scope>NUCLEOTIDE SEQUENCE [LARGE SCALE GENOMIC DNA]</scope>
    <source>
        <strain evidence="1 2">AMB_01</strain>
    </source>
</reference>
<protein>
    <submittedName>
        <fullName evidence="1">Methyltransferase domain-containing protein</fullName>
    </submittedName>
</protein>
<sequence length="227" mass="26750">MSFAWTEEKIKLYKRASEFTLFNKGLAKKLIEIIGKERTIYDIGCGLSYLAMSLSEYSKRIYCIDTSKEVLQKLNKIILEKNITNIKTINTDYKKLLSKKKFVDCIIASHFLDMHNNLEFLTSRCNTLVIIKNTGKRKGLYDFKKQKIEDVEIILQDRKIDYKKFIYNGEFGQPLKSLKEAKEYYNSYSSIKIDENNIKRKLINIDNKKYPYYLPKYKNIGIVVIGR</sequence>
<keyword evidence="2" id="KW-1185">Reference proteome</keyword>
<organism evidence="1 2">
    <name type="scientific">Miniphocaeibacter halophilus</name>
    <dbReference type="NCBI Taxonomy" id="2931922"/>
    <lineage>
        <taxon>Bacteria</taxon>
        <taxon>Bacillati</taxon>
        <taxon>Bacillota</taxon>
        <taxon>Tissierellia</taxon>
        <taxon>Tissierellales</taxon>
        <taxon>Peptoniphilaceae</taxon>
        <taxon>Miniphocaeibacter</taxon>
    </lineage>
</organism>
<keyword evidence="1" id="KW-0489">Methyltransferase</keyword>
<dbReference type="Proteomes" id="UP000595814">
    <property type="component" value="Chromosome"/>
</dbReference>
<accession>A0AC61MTB3</accession>
<evidence type="ECO:0000313" key="1">
    <source>
        <dbReference type="EMBL" id="QQK08593.1"/>
    </source>
</evidence>
<evidence type="ECO:0000313" key="2">
    <source>
        <dbReference type="Proteomes" id="UP000595814"/>
    </source>
</evidence>
<proteinExistence type="predicted"/>
<keyword evidence="1" id="KW-0808">Transferase</keyword>
<dbReference type="EMBL" id="CP066744">
    <property type="protein sequence ID" value="QQK08593.1"/>
    <property type="molecule type" value="Genomic_DNA"/>
</dbReference>
<gene>
    <name evidence="1" type="ORF">JFY71_03370</name>
</gene>
<name>A0AC61MTB3_9FIRM</name>